<dbReference type="EMBL" id="JAFDVH010000010">
    <property type="protein sequence ID" value="KAG7470105.1"/>
    <property type="molecule type" value="Genomic_DNA"/>
</dbReference>
<feature type="domain" description="Death" evidence="9">
    <location>
        <begin position="328"/>
        <end position="387"/>
    </location>
</feature>
<dbReference type="GO" id="GO:0007165">
    <property type="term" value="P:signal transduction"/>
    <property type="evidence" value="ECO:0007669"/>
    <property type="project" value="InterPro"/>
</dbReference>
<evidence type="ECO:0000256" key="3">
    <source>
        <dbReference type="ARBA" id="ARBA00022703"/>
    </source>
</evidence>
<evidence type="ECO:0000256" key="5">
    <source>
        <dbReference type="ARBA" id="ARBA00022737"/>
    </source>
</evidence>
<dbReference type="InterPro" id="IPR000488">
    <property type="entry name" value="Death_dom"/>
</dbReference>
<evidence type="ECO:0000259" key="10">
    <source>
        <dbReference type="PROSITE" id="PS50050"/>
    </source>
</evidence>
<evidence type="ECO:0000313" key="11">
    <source>
        <dbReference type="EMBL" id="KAG7470105.1"/>
    </source>
</evidence>
<dbReference type="Pfam" id="PF00020">
    <property type="entry name" value="TNFR_c6"/>
    <property type="match status" value="2"/>
</dbReference>
<gene>
    <name evidence="11" type="ORF">MATL_G00136210</name>
</gene>
<dbReference type="CDD" id="cd00185">
    <property type="entry name" value="TNFRSF"/>
    <property type="match status" value="1"/>
</dbReference>
<keyword evidence="3" id="KW-0053">Apoptosis</keyword>
<comment type="caution">
    <text evidence="8">Lacks conserved residue(s) required for the propagation of feature annotation.</text>
</comment>
<dbReference type="AlphaFoldDB" id="A0A9D3T4C3"/>
<evidence type="ECO:0000256" key="1">
    <source>
        <dbReference type="ARBA" id="ARBA00004613"/>
    </source>
</evidence>
<dbReference type="SUPFAM" id="SSF57586">
    <property type="entry name" value="TNF receptor-like"/>
    <property type="match status" value="2"/>
</dbReference>
<dbReference type="InterPro" id="IPR017371">
    <property type="entry name" value="TNFR_11B"/>
</dbReference>
<dbReference type="SUPFAM" id="SSF47986">
    <property type="entry name" value="DEATH domain"/>
    <property type="match status" value="2"/>
</dbReference>
<keyword evidence="12" id="KW-1185">Reference proteome</keyword>
<dbReference type="Gene3D" id="2.10.50.10">
    <property type="entry name" value="Tumor Necrosis Factor Receptor, subunit A, domain 2"/>
    <property type="match status" value="3"/>
</dbReference>
<evidence type="ECO:0000256" key="2">
    <source>
        <dbReference type="ARBA" id="ARBA00022525"/>
    </source>
</evidence>
<evidence type="ECO:0008006" key="13">
    <source>
        <dbReference type="Google" id="ProtNLM"/>
    </source>
</evidence>
<feature type="disulfide bond" evidence="8">
    <location>
        <begin position="160"/>
        <end position="175"/>
    </location>
</feature>
<keyword evidence="7" id="KW-0325">Glycoprotein</keyword>
<dbReference type="InterPro" id="IPR057633">
    <property type="entry name" value="Death_TNF11B"/>
</dbReference>
<sequence length="424" mass="47841">MPDTATQTERDRLTAREVAKKQEELLAVSFSWALREAPLPPKYQHRDPVTSEVRLCDQCPPGTAVLRHCDASSPTVCTPCPERQFAEHWHWGESCQHCTAVCKERQLVRRECNSTQDRLCECVQGHYLVVEFCVRHTACPPGSGVAALGTPVSDTLCEKCPEGYFSSVESTTEPCVPHRDCEEQGLRTLHPGTATQDAVCEAEVGSATDCLQQQLQCDTDVTLCEEAIFHFLLSQRLSSLQLDRLVENLPGRKLDRKSVERVKKACGPHQRTLQLLKLWREQNKDQDKLAGIIRGVTHCERKVSRCASLKNLTLSDLVAMMESLPGAKVREEDIRQVVSSCPSQRHVLQLLHLWKTRNGEQDLAKGLAQGLRGLRGRDVSRQLLRSIRRIGRIFSSSSIHKMHEKMFLHVIRDGKCFKSKSYND</sequence>
<comment type="subcellular location">
    <subcellularLocation>
        <location evidence="1">Secreted</location>
    </subcellularLocation>
</comment>
<feature type="domain" description="TNFR-Cys" evidence="10">
    <location>
        <begin position="159"/>
        <end position="200"/>
    </location>
</feature>
<comment type="caution">
    <text evidence="11">The sequence shown here is derived from an EMBL/GenBank/DDBJ whole genome shotgun (WGS) entry which is preliminary data.</text>
</comment>
<dbReference type="PRINTS" id="PR01975">
    <property type="entry name" value="TNFACTORR11B"/>
</dbReference>
<dbReference type="SMART" id="SM00208">
    <property type="entry name" value="TNFR"/>
    <property type="match status" value="4"/>
</dbReference>
<dbReference type="Pfam" id="PF23630">
    <property type="entry name" value="Death_TNFRSF11B"/>
    <property type="match status" value="2"/>
</dbReference>
<evidence type="ECO:0000313" key="12">
    <source>
        <dbReference type="Proteomes" id="UP001046870"/>
    </source>
</evidence>
<dbReference type="PROSITE" id="PS50050">
    <property type="entry name" value="TNFR_NGFR_2"/>
    <property type="match status" value="2"/>
</dbReference>
<evidence type="ECO:0000256" key="8">
    <source>
        <dbReference type="PROSITE-ProRule" id="PRU00206"/>
    </source>
</evidence>
<keyword evidence="2" id="KW-0964">Secreted</keyword>
<dbReference type="PANTHER" id="PTHR23097">
    <property type="entry name" value="TUMOR NECROSIS FACTOR RECEPTOR SUPERFAMILY MEMBER"/>
    <property type="match status" value="1"/>
</dbReference>
<feature type="disulfide bond" evidence="8">
    <location>
        <begin position="102"/>
        <end position="120"/>
    </location>
</feature>
<dbReference type="PROSITE" id="PS00652">
    <property type="entry name" value="TNFR_NGFR_1"/>
    <property type="match status" value="1"/>
</dbReference>
<feature type="domain" description="TNFR-Cys" evidence="10">
    <location>
        <begin position="79"/>
        <end position="120"/>
    </location>
</feature>
<dbReference type="GO" id="GO:0006915">
    <property type="term" value="P:apoptotic process"/>
    <property type="evidence" value="ECO:0007669"/>
    <property type="project" value="UniProtKB-KW"/>
</dbReference>
<evidence type="ECO:0000256" key="6">
    <source>
        <dbReference type="ARBA" id="ARBA00023157"/>
    </source>
</evidence>
<feature type="repeat" description="TNFR-Cys" evidence="8">
    <location>
        <begin position="159"/>
        <end position="200"/>
    </location>
</feature>
<keyword evidence="5" id="KW-0677">Repeat</keyword>
<evidence type="ECO:0000256" key="4">
    <source>
        <dbReference type="ARBA" id="ARBA00022729"/>
    </source>
</evidence>
<proteinExistence type="predicted"/>
<protein>
    <recommendedName>
        <fullName evidence="13">Tumor necrosis factor receptor superfamily member 11B</fullName>
    </recommendedName>
</protein>
<accession>A0A9D3T4C3</accession>
<dbReference type="OrthoDB" id="8710478at2759"/>
<name>A0A9D3T4C3_MEGAT</name>
<feature type="repeat" description="TNFR-Cys" evidence="8">
    <location>
        <begin position="79"/>
        <end position="120"/>
    </location>
</feature>
<evidence type="ECO:0000259" key="9">
    <source>
        <dbReference type="PROSITE" id="PS50017"/>
    </source>
</evidence>
<dbReference type="PANTHER" id="PTHR23097:SF90">
    <property type="entry name" value="TUMOR NECROSIS FACTOR RECEPTOR SUPERFAMILY MEMBER 11B"/>
    <property type="match status" value="1"/>
</dbReference>
<dbReference type="Proteomes" id="UP001046870">
    <property type="component" value="Chromosome 10"/>
</dbReference>
<feature type="disulfide bond" evidence="8">
    <location>
        <begin position="80"/>
        <end position="95"/>
    </location>
</feature>
<reference evidence="11" key="1">
    <citation type="submission" date="2021-01" db="EMBL/GenBank/DDBJ databases">
        <authorList>
            <person name="Zahm M."/>
            <person name="Roques C."/>
            <person name="Cabau C."/>
            <person name="Klopp C."/>
            <person name="Donnadieu C."/>
            <person name="Jouanno E."/>
            <person name="Lampietro C."/>
            <person name="Louis A."/>
            <person name="Herpin A."/>
            <person name="Echchiki A."/>
            <person name="Berthelot C."/>
            <person name="Parey E."/>
            <person name="Roest-Crollius H."/>
            <person name="Braasch I."/>
            <person name="Postlethwait J."/>
            <person name="Bobe J."/>
            <person name="Montfort J."/>
            <person name="Bouchez O."/>
            <person name="Begum T."/>
            <person name="Mejri S."/>
            <person name="Adams A."/>
            <person name="Chen W.-J."/>
            <person name="Guiguen Y."/>
        </authorList>
    </citation>
    <scope>NUCLEOTIDE SEQUENCE</scope>
    <source>
        <strain evidence="11">YG-15Mar2019-1</strain>
        <tissue evidence="11">Brain</tissue>
    </source>
</reference>
<dbReference type="GO" id="GO:0005576">
    <property type="term" value="C:extracellular region"/>
    <property type="evidence" value="ECO:0007669"/>
    <property type="project" value="UniProtKB-SubCell"/>
</dbReference>
<organism evidence="11 12">
    <name type="scientific">Megalops atlanticus</name>
    <name type="common">Tarpon</name>
    <name type="synonym">Clupea gigantea</name>
    <dbReference type="NCBI Taxonomy" id="7932"/>
    <lineage>
        <taxon>Eukaryota</taxon>
        <taxon>Metazoa</taxon>
        <taxon>Chordata</taxon>
        <taxon>Craniata</taxon>
        <taxon>Vertebrata</taxon>
        <taxon>Euteleostomi</taxon>
        <taxon>Actinopterygii</taxon>
        <taxon>Neopterygii</taxon>
        <taxon>Teleostei</taxon>
        <taxon>Elopiformes</taxon>
        <taxon>Megalopidae</taxon>
        <taxon>Megalops</taxon>
    </lineage>
</organism>
<keyword evidence="6 8" id="KW-1015">Disulfide bond</keyword>
<dbReference type="PROSITE" id="PS50017">
    <property type="entry name" value="DEATH_DOMAIN"/>
    <property type="match status" value="1"/>
</dbReference>
<keyword evidence="4" id="KW-0732">Signal</keyword>
<dbReference type="InterPro" id="IPR001368">
    <property type="entry name" value="TNFR/NGFR_Cys_rich_reg"/>
</dbReference>
<evidence type="ECO:0000256" key="7">
    <source>
        <dbReference type="ARBA" id="ARBA00023180"/>
    </source>
</evidence>
<dbReference type="InterPro" id="IPR011029">
    <property type="entry name" value="DEATH-like_dom_sf"/>
</dbReference>
<dbReference type="InterPro" id="IPR052459">
    <property type="entry name" value="TNFRSF_decoy_receptor"/>
</dbReference>